<dbReference type="InterPro" id="IPR006342">
    <property type="entry name" value="FkbM_mtfrase"/>
</dbReference>
<feature type="compositionally biased region" description="Polar residues" evidence="1">
    <location>
        <begin position="181"/>
        <end position="193"/>
    </location>
</feature>
<organism evidence="3 4">
    <name type="scientific">Spongiactinospora gelatinilytica</name>
    <dbReference type="NCBI Taxonomy" id="2666298"/>
    <lineage>
        <taxon>Bacteria</taxon>
        <taxon>Bacillati</taxon>
        <taxon>Actinomycetota</taxon>
        <taxon>Actinomycetes</taxon>
        <taxon>Streptosporangiales</taxon>
        <taxon>Streptosporangiaceae</taxon>
        <taxon>Spongiactinospora</taxon>
    </lineage>
</organism>
<dbReference type="PANTHER" id="PTHR34203:SF15">
    <property type="entry name" value="SLL1173 PROTEIN"/>
    <property type="match status" value="1"/>
</dbReference>
<feature type="domain" description="Methyltransferase FkbM" evidence="2">
    <location>
        <begin position="113"/>
        <end position="257"/>
    </location>
</feature>
<dbReference type="InterPro" id="IPR029063">
    <property type="entry name" value="SAM-dependent_MTases_sf"/>
</dbReference>
<evidence type="ECO:0000313" key="3">
    <source>
        <dbReference type="EMBL" id="PZG45433.1"/>
    </source>
</evidence>
<dbReference type="Pfam" id="PF05050">
    <property type="entry name" value="Methyltransf_21"/>
    <property type="match status" value="1"/>
</dbReference>
<proteinExistence type="predicted"/>
<dbReference type="NCBIfam" id="TIGR01444">
    <property type="entry name" value="fkbM_fam"/>
    <property type="match status" value="1"/>
</dbReference>
<protein>
    <recommendedName>
        <fullName evidence="2">Methyltransferase FkbM domain-containing protein</fullName>
    </recommendedName>
</protein>
<keyword evidence="4" id="KW-1185">Reference proteome</keyword>
<name>A0A2W2GBL2_9ACTN</name>
<comment type="caution">
    <text evidence="3">The sequence shown here is derived from an EMBL/GenBank/DDBJ whole genome shotgun (WGS) entry which is preliminary data.</text>
</comment>
<sequence length="332" mass="35629">MPNAMPSRNLRRGIAISLMRAARAANRSRVVRVALRGRSVRRFPLVNKIYHAVFRAGVTGEHASDVTAAYRGLTLTGPAWDRTIMPSVAGGYYEKFEVSIFERLAATGGTILDVGANIGVYACAGAAHLPPHGRLTAFEPVPENLGYLRRNVEANDLAGRVTVEPMAVGAGPGELTLHLSGEQSGKHSASAANAGTAPDAPGSTVTVPMTSIDAYLTGRDERPDIIKIDVEGYEGFVLRGAAETLAGLPTLLFEVHPELQANCGCPAAELLDQVYARYPWVFVVDELNDRLLPHSRAELDEPGAIGLYRSNLVAIGRKNHLAAVARWHDVRP</sequence>
<accession>A0A2W2GBL2</accession>
<dbReference type="SUPFAM" id="SSF53335">
    <property type="entry name" value="S-adenosyl-L-methionine-dependent methyltransferases"/>
    <property type="match status" value="1"/>
</dbReference>
<evidence type="ECO:0000259" key="2">
    <source>
        <dbReference type="Pfam" id="PF05050"/>
    </source>
</evidence>
<dbReference type="Gene3D" id="3.40.50.150">
    <property type="entry name" value="Vaccinia Virus protein VP39"/>
    <property type="match status" value="1"/>
</dbReference>
<dbReference type="EMBL" id="POUA01000107">
    <property type="protein sequence ID" value="PZG45433.1"/>
    <property type="molecule type" value="Genomic_DNA"/>
</dbReference>
<dbReference type="PANTHER" id="PTHR34203">
    <property type="entry name" value="METHYLTRANSFERASE, FKBM FAMILY PROTEIN"/>
    <property type="match status" value="1"/>
</dbReference>
<gene>
    <name evidence="3" type="ORF">C1I98_15625</name>
</gene>
<evidence type="ECO:0000313" key="4">
    <source>
        <dbReference type="Proteomes" id="UP000248544"/>
    </source>
</evidence>
<feature type="region of interest" description="Disordered" evidence="1">
    <location>
        <begin position="177"/>
        <end position="204"/>
    </location>
</feature>
<dbReference type="AlphaFoldDB" id="A0A2W2GBL2"/>
<reference evidence="3 4" key="1">
    <citation type="submission" date="2018-01" db="EMBL/GenBank/DDBJ databases">
        <title>Draft genome sequence of Sphaerisporangium sp. 7K107.</title>
        <authorList>
            <person name="Sahin N."/>
            <person name="Saygin H."/>
            <person name="Ay H."/>
        </authorList>
    </citation>
    <scope>NUCLEOTIDE SEQUENCE [LARGE SCALE GENOMIC DNA]</scope>
    <source>
        <strain evidence="3 4">7K107</strain>
    </source>
</reference>
<evidence type="ECO:0000256" key="1">
    <source>
        <dbReference type="SAM" id="MobiDB-lite"/>
    </source>
</evidence>
<dbReference type="InterPro" id="IPR052514">
    <property type="entry name" value="SAM-dependent_MTase"/>
</dbReference>
<dbReference type="Proteomes" id="UP000248544">
    <property type="component" value="Unassembled WGS sequence"/>
</dbReference>